<dbReference type="Proteomes" id="UP000289184">
    <property type="component" value="Unassembled WGS sequence"/>
</dbReference>
<evidence type="ECO:0000256" key="1">
    <source>
        <dbReference type="ARBA" id="ARBA00022679"/>
    </source>
</evidence>
<organism evidence="4 5">
    <name type="scientific">Achromobacter agilis</name>
    <dbReference type="NCBI Taxonomy" id="1353888"/>
    <lineage>
        <taxon>Bacteria</taxon>
        <taxon>Pseudomonadati</taxon>
        <taxon>Pseudomonadota</taxon>
        <taxon>Betaproteobacteria</taxon>
        <taxon>Burkholderiales</taxon>
        <taxon>Alcaligenaceae</taxon>
        <taxon>Achromobacter</taxon>
    </lineage>
</organism>
<evidence type="ECO:0000313" key="5">
    <source>
        <dbReference type="Proteomes" id="UP000289184"/>
    </source>
</evidence>
<accession>A0A446CVJ7</accession>
<dbReference type="PANTHER" id="PTHR10545">
    <property type="entry name" value="DIAMINE N-ACETYLTRANSFERASE"/>
    <property type="match status" value="1"/>
</dbReference>
<dbReference type="PANTHER" id="PTHR10545:SF42">
    <property type="entry name" value="ACETYLTRANSFERASE"/>
    <property type="match status" value="1"/>
</dbReference>
<dbReference type="Pfam" id="PF00583">
    <property type="entry name" value="Acetyltransf_1"/>
    <property type="match status" value="1"/>
</dbReference>
<reference evidence="4 5" key="1">
    <citation type="submission" date="2018-07" db="EMBL/GenBank/DDBJ databases">
        <authorList>
            <person name="Peeters C."/>
        </authorList>
    </citation>
    <scope>NUCLEOTIDE SEQUENCE [LARGE SCALE GENOMIC DNA]</scope>
    <source>
        <strain evidence="4 5">LMG 3411</strain>
    </source>
</reference>
<dbReference type="InterPro" id="IPR016181">
    <property type="entry name" value="Acyl_CoA_acyltransferase"/>
</dbReference>
<dbReference type="PROSITE" id="PS51186">
    <property type="entry name" value="GNAT"/>
    <property type="match status" value="1"/>
</dbReference>
<dbReference type="CDD" id="cd04301">
    <property type="entry name" value="NAT_SF"/>
    <property type="match status" value="1"/>
</dbReference>
<evidence type="ECO:0000256" key="2">
    <source>
        <dbReference type="ARBA" id="ARBA00023315"/>
    </source>
</evidence>
<gene>
    <name evidence="4" type="ORF">AGI3411_05341</name>
</gene>
<dbReference type="Gene3D" id="3.40.630.30">
    <property type="match status" value="1"/>
</dbReference>
<dbReference type="AlphaFoldDB" id="A0A446CVJ7"/>
<dbReference type="InterPro" id="IPR000182">
    <property type="entry name" value="GNAT_dom"/>
</dbReference>
<protein>
    <recommendedName>
        <fullName evidence="3">N-acetyltransferase domain-containing protein</fullName>
    </recommendedName>
</protein>
<dbReference type="InterPro" id="IPR051016">
    <property type="entry name" value="Diverse_Substrate_AcTransf"/>
</dbReference>
<keyword evidence="2" id="KW-0012">Acyltransferase</keyword>
<evidence type="ECO:0000259" key="3">
    <source>
        <dbReference type="PROSITE" id="PS51186"/>
    </source>
</evidence>
<keyword evidence="5" id="KW-1185">Reference proteome</keyword>
<dbReference type="GO" id="GO:0008080">
    <property type="term" value="F:N-acetyltransferase activity"/>
    <property type="evidence" value="ECO:0007669"/>
    <property type="project" value="TreeGrafter"/>
</dbReference>
<keyword evidence="1" id="KW-0808">Transferase</keyword>
<proteinExistence type="predicted"/>
<name>A0A446CVJ7_9BURK</name>
<feature type="domain" description="N-acetyltransferase" evidence="3">
    <location>
        <begin position="12"/>
        <end position="167"/>
    </location>
</feature>
<dbReference type="RefSeq" id="WP_129530365.1">
    <property type="nucleotide sequence ID" value="NZ_UFQB01000032.1"/>
</dbReference>
<dbReference type="SUPFAM" id="SSF55729">
    <property type="entry name" value="Acyl-CoA N-acyltransferases (Nat)"/>
    <property type="match status" value="1"/>
</dbReference>
<sequence>MNPDTPRSADAITIRNLDPGDQDQWARLYRQYAAFYRATMDDEILRRTWSWLMRPEHAEEGIVAETQSGELAGLAHYRPFPKPLLGRDAGFLDDLYVAHAHRGQGIGRGLIVAVASIAHARGWPLVRWITARDNAPARRLYDGVSQATQWITYDLEPGGYGAPGGRA</sequence>
<dbReference type="OrthoDB" id="9805924at2"/>
<evidence type="ECO:0000313" key="4">
    <source>
        <dbReference type="EMBL" id="SSW71863.1"/>
    </source>
</evidence>
<dbReference type="EMBL" id="UFQB01000032">
    <property type="protein sequence ID" value="SSW71863.1"/>
    <property type="molecule type" value="Genomic_DNA"/>
</dbReference>